<comment type="subunit">
    <text evidence="12">Homodimer.</text>
</comment>
<keyword evidence="5 12" id="KW-0479">Metal-binding</keyword>
<evidence type="ECO:0000256" key="2">
    <source>
        <dbReference type="ARBA" id="ARBA00012035"/>
    </source>
</evidence>
<dbReference type="Gene3D" id="3.40.1190.20">
    <property type="match status" value="1"/>
</dbReference>
<evidence type="ECO:0000256" key="5">
    <source>
        <dbReference type="ARBA" id="ARBA00022723"/>
    </source>
</evidence>
<dbReference type="InterPro" id="IPR002139">
    <property type="entry name" value="Ribo/fructo_kinase"/>
</dbReference>
<evidence type="ECO:0000256" key="8">
    <source>
        <dbReference type="ARBA" id="ARBA00022840"/>
    </source>
</evidence>
<feature type="binding site" evidence="12">
    <location>
        <position position="285"/>
    </location>
    <ligand>
        <name>K(+)</name>
        <dbReference type="ChEBI" id="CHEBI:29103"/>
    </ligand>
</feature>
<keyword evidence="10 12" id="KW-0630">Potassium</keyword>
<comment type="similarity">
    <text evidence="12">Belongs to the carbohydrate kinase PfkB family. Ribokinase subfamily.</text>
</comment>
<comment type="activity regulation">
    <text evidence="12">Activated by a monovalent cation that binds near, but not in, the active site. The most likely occupant of the site in vivo is potassium. Ion binding induces a conformational change that may alter substrate affinity.</text>
</comment>
<evidence type="ECO:0000313" key="14">
    <source>
        <dbReference type="EMBL" id="MFD1674601.1"/>
    </source>
</evidence>
<evidence type="ECO:0000256" key="7">
    <source>
        <dbReference type="ARBA" id="ARBA00022777"/>
    </source>
</evidence>
<evidence type="ECO:0000256" key="3">
    <source>
        <dbReference type="ARBA" id="ARBA00016943"/>
    </source>
</evidence>
<dbReference type="Pfam" id="PF00294">
    <property type="entry name" value="PfkB"/>
    <property type="match status" value="1"/>
</dbReference>
<dbReference type="PANTHER" id="PTHR10584">
    <property type="entry name" value="SUGAR KINASE"/>
    <property type="match status" value="1"/>
</dbReference>
<feature type="binding site" evidence="12">
    <location>
        <position position="250"/>
    </location>
    <ligand>
        <name>substrate</name>
    </ligand>
</feature>
<comment type="catalytic activity">
    <reaction evidence="12">
        <text>D-ribose + ATP = D-ribose 5-phosphate + ADP + H(+)</text>
        <dbReference type="Rhea" id="RHEA:13697"/>
        <dbReference type="ChEBI" id="CHEBI:15378"/>
        <dbReference type="ChEBI" id="CHEBI:30616"/>
        <dbReference type="ChEBI" id="CHEBI:47013"/>
        <dbReference type="ChEBI" id="CHEBI:78346"/>
        <dbReference type="ChEBI" id="CHEBI:456216"/>
        <dbReference type="EC" id="2.7.1.15"/>
    </reaction>
</comment>
<dbReference type="RefSeq" id="WP_377942464.1">
    <property type="nucleotide sequence ID" value="NZ_JBHUCX010000020.1"/>
</dbReference>
<feature type="binding site" evidence="12">
    <location>
        <begin position="218"/>
        <end position="223"/>
    </location>
    <ligand>
        <name>ATP</name>
        <dbReference type="ChEBI" id="CHEBI:30616"/>
    </ligand>
</feature>
<evidence type="ECO:0000256" key="4">
    <source>
        <dbReference type="ARBA" id="ARBA00022679"/>
    </source>
</evidence>
<comment type="similarity">
    <text evidence="1">Belongs to the carbohydrate kinase pfkB family.</text>
</comment>
<feature type="binding site" evidence="12">
    <location>
        <begin position="10"/>
        <end position="12"/>
    </location>
    <ligand>
        <name>substrate</name>
    </ligand>
</feature>
<evidence type="ECO:0000256" key="6">
    <source>
        <dbReference type="ARBA" id="ARBA00022741"/>
    </source>
</evidence>
<keyword evidence="12" id="KW-0963">Cytoplasm</keyword>
<feature type="binding site" evidence="12">
    <location>
        <position position="246"/>
    </location>
    <ligand>
        <name>K(+)</name>
        <dbReference type="ChEBI" id="CHEBI:29103"/>
    </ligand>
</feature>
<dbReference type="InterPro" id="IPR011611">
    <property type="entry name" value="PfkB_dom"/>
</dbReference>
<gene>
    <name evidence="12 14" type="primary">rbsK</name>
    <name evidence="14" type="ORF">ACFSB2_07760</name>
</gene>
<dbReference type="PANTHER" id="PTHR10584:SF166">
    <property type="entry name" value="RIBOKINASE"/>
    <property type="match status" value="1"/>
</dbReference>
<dbReference type="PROSITE" id="PS00584">
    <property type="entry name" value="PFKB_KINASES_2"/>
    <property type="match status" value="1"/>
</dbReference>
<comment type="function">
    <text evidence="12">Catalyzes the phosphorylation of ribose at O-5 in a reaction requiring ATP and magnesium. The resulting D-ribose-5-phosphate can then be used either for sythesis of nucleotides, histidine, and tryptophan, or as a component of the pentose phosphate pathway.</text>
</comment>
<dbReference type="Proteomes" id="UP001597079">
    <property type="component" value="Unassembled WGS sequence"/>
</dbReference>
<feature type="active site" description="Proton acceptor" evidence="12">
    <location>
        <position position="250"/>
    </location>
</feature>
<evidence type="ECO:0000256" key="12">
    <source>
        <dbReference type="HAMAP-Rule" id="MF_01987"/>
    </source>
</evidence>
<feature type="binding site" evidence="12">
    <location>
        <position position="283"/>
    </location>
    <ligand>
        <name>K(+)</name>
        <dbReference type="ChEBI" id="CHEBI:29103"/>
    </ligand>
</feature>
<feature type="binding site" evidence="12">
    <location>
        <begin position="38"/>
        <end position="42"/>
    </location>
    <ligand>
        <name>substrate</name>
    </ligand>
</feature>
<dbReference type="EC" id="2.7.1.15" evidence="2 12"/>
<dbReference type="CDD" id="cd01174">
    <property type="entry name" value="ribokinase"/>
    <property type="match status" value="1"/>
</dbReference>
<feature type="binding site" evidence="12">
    <location>
        <position position="138"/>
    </location>
    <ligand>
        <name>substrate</name>
    </ligand>
</feature>
<evidence type="ECO:0000256" key="9">
    <source>
        <dbReference type="ARBA" id="ARBA00022842"/>
    </source>
</evidence>
<name>A0ABW4JG09_9BACL</name>
<dbReference type="InterPro" id="IPR011877">
    <property type="entry name" value="Ribokinase"/>
</dbReference>
<evidence type="ECO:0000256" key="1">
    <source>
        <dbReference type="ARBA" id="ARBA00005380"/>
    </source>
</evidence>
<comment type="caution">
    <text evidence="12">Lacks conserved residue(s) required for the propagation of feature annotation.</text>
</comment>
<feature type="binding site" evidence="12">
    <location>
        <position position="289"/>
    </location>
    <ligand>
        <name>K(+)</name>
        <dbReference type="ChEBI" id="CHEBI:29103"/>
    </ligand>
</feature>
<dbReference type="HAMAP" id="MF_01987">
    <property type="entry name" value="Ribokinase"/>
    <property type="match status" value="1"/>
</dbReference>
<feature type="binding site" evidence="12">
    <location>
        <begin position="249"/>
        <end position="250"/>
    </location>
    <ligand>
        <name>ATP</name>
        <dbReference type="ChEBI" id="CHEBI:30616"/>
    </ligand>
</feature>
<comment type="cofactor">
    <cofactor evidence="12">
        <name>Mg(2+)</name>
        <dbReference type="ChEBI" id="CHEBI:18420"/>
    </cofactor>
    <text evidence="12">Requires a divalent cation, most likely magnesium in vivo, as an electrophilic catalyst to aid phosphoryl group transfer. It is the chelate of the metal and the nucleotide that is the actual substrate.</text>
</comment>
<dbReference type="InterPro" id="IPR029056">
    <property type="entry name" value="Ribokinase-like"/>
</dbReference>
<keyword evidence="7 12" id="KW-0418">Kinase</keyword>
<feature type="binding site" evidence="12">
    <location>
        <position position="244"/>
    </location>
    <ligand>
        <name>K(+)</name>
        <dbReference type="ChEBI" id="CHEBI:29103"/>
    </ligand>
</feature>
<evidence type="ECO:0000256" key="10">
    <source>
        <dbReference type="ARBA" id="ARBA00022958"/>
    </source>
</evidence>
<dbReference type="PRINTS" id="PR00990">
    <property type="entry name" value="RIBOKINASE"/>
</dbReference>
<keyword evidence="9 12" id="KW-0460">Magnesium</keyword>
<keyword evidence="15" id="KW-1185">Reference proteome</keyword>
<dbReference type="NCBIfam" id="TIGR02152">
    <property type="entry name" value="D_ribokin_bact"/>
    <property type="match status" value="1"/>
</dbReference>
<proteinExistence type="inferred from homology"/>
<accession>A0ABW4JG09</accession>
<keyword evidence="8 12" id="KW-0067">ATP-binding</keyword>
<keyword evidence="4 12" id="KW-0808">Transferase</keyword>
<feature type="binding site" evidence="12">
    <location>
        <position position="280"/>
    </location>
    <ligand>
        <name>K(+)</name>
        <dbReference type="ChEBI" id="CHEBI:29103"/>
    </ligand>
</feature>
<evidence type="ECO:0000313" key="15">
    <source>
        <dbReference type="Proteomes" id="UP001597079"/>
    </source>
</evidence>
<reference evidence="15" key="1">
    <citation type="journal article" date="2019" name="Int. J. Syst. Evol. Microbiol.">
        <title>The Global Catalogue of Microorganisms (GCM) 10K type strain sequencing project: providing services to taxonomists for standard genome sequencing and annotation.</title>
        <authorList>
            <consortium name="The Broad Institute Genomics Platform"/>
            <consortium name="The Broad Institute Genome Sequencing Center for Infectious Disease"/>
            <person name="Wu L."/>
            <person name="Ma J."/>
        </authorList>
    </citation>
    <scope>NUCLEOTIDE SEQUENCE [LARGE SCALE GENOMIC DNA]</scope>
    <source>
        <strain evidence="15">CGMCC 1.12286</strain>
    </source>
</reference>
<evidence type="ECO:0000259" key="13">
    <source>
        <dbReference type="Pfam" id="PF00294"/>
    </source>
</evidence>
<keyword evidence="11 12" id="KW-0119">Carbohydrate metabolism</keyword>
<protein>
    <recommendedName>
        <fullName evidence="3 12">Ribokinase</fullName>
        <shortName evidence="12">RK</shortName>
        <ecNumber evidence="2 12">2.7.1.15</ecNumber>
    </recommendedName>
</protein>
<comment type="caution">
    <text evidence="14">The sequence shown here is derived from an EMBL/GenBank/DDBJ whole genome shotgun (WGS) entry which is preliminary data.</text>
</comment>
<sequence>MNLVVVGSLNMDILIPTDPYPGPGETVMGGDIQYVPGGKGANQAVAAARLGAHVTMLGMVGADGYGKQLKKMLEHDHVDTELIQTSDKSSGVAFVHIEKDGENRIIVSPGANYAYGVENVLKCKNMIERADAVLVQLEIPIETVKAVLDIAAVAGVPTFLDPAPARADLFEQIGHVDWIVPNESEVELLTGQPVYDIKTARLAAAKLQQLGARRVLLKVGSYGAYVSDENGMSFQPGFQVVPVDTTAAGDAFCAAFVVDYLRYNSVHSALRVACAAGALTVTKQGAQPSLPYAEDVTAFLDVAIEVEGLAQQSESS</sequence>
<organism evidence="14 15">
    <name type="scientific">Alicyclobacillus fodiniaquatilis</name>
    <dbReference type="NCBI Taxonomy" id="1661150"/>
    <lineage>
        <taxon>Bacteria</taxon>
        <taxon>Bacillati</taxon>
        <taxon>Bacillota</taxon>
        <taxon>Bacilli</taxon>
        <taxon>Bacillales</taxon>
        <taxon>Alicyclobacillaceae</taxon>
        <taxon>Alicyclobacillus</taxon>
    </lineage>
</organism>
<dbReference type="EMBL" id="JBHUCX010000020">
    <property type="protein sequence ID" value="MFD1674601.1"/>
    <property type="molecule type" value="Genomic_DNA"/>
</dbReference>
<keyword evidence="6 12" id="KW-0547">Nucleotide-binding</keyword>
<comment type="pathway">
    <text evidence="12">Carbohydrate metabolism; D-ribose degradation; D-ribose 5-phosphate from beta-D-ribopyranose: step 2/2.</text>
</comment>
<dbReference type="InterPro" id="IPR002173">
    <property type="entry name" value="Carboh/pur_kinase_PfkB_CS"/>
</dbReference>
<feature type="binding site" evidence="12">
    <location>
        <position position="182"/>
    </location>
    <ligand>
        <name>ATP</name>
        <dbReference type="ChEBI" id="CHEBI:30616"/>
    </ligand>
</feature>
<feature type="domain" description="Carbohydrate kinase PfkB" evidence="13">
    <location>
        <begin position="2"/>
        <end position="291"/>
    </location>
</feature>
<dbReference type="SUPFAM" id="SSF53613">
    <property type="entry name" value="Ribokinase-like"/>
    <property type="match status" value="1"/>
</dbReference>
<evidence type="ECO:0000256" key="11">
    <source>
        <dbReference type="ARBA" id="ARBA00023277"/>
    </source>
</evidence>
<dbReference type="GO" id="GO:0004747">
    <property type="term" value="F:ribokinase activity"/>
    <property type="evidence" value="ECO:0007669"/>
    <property type="project" value="UniProtKB-EC"/>
</dbReference>
<comment type="subcellular location">
    <subcellularLocation>
        <location evidence="12">Cytoplasm</location>
    </subcellularLocation>
</comment>